<reference evidence="3" key="1">
    <citation type="submission" date="2021-11" db="EMBL/GenBank/DDBJ databases">
        <authorList>
            <consortium name="Genoscope - CEA"/>
            <person name="William W."/>
        </authorList>
    </citation>
    <scope>NUCLEOTIDE SEQUENCE</scope>
</reference>
<proteinExistence type="predicted"/>
<gene>
    <name evidence="3" type="ORF">PECAL_6P16650</name>
</gene>
<organism evidence="3 4">
    <name type="scientific">Pelagomonas calceolata</name>
    <dbReference type="NCBI Taxonomy" id="35677"/>
    <lineage>
        <taxon>Eukaryota</taxon>
        <taxon>Sar</taxon>
        <taxon>Stramenopiles</taxon>
        <taxon>Ochrophyta</taxon>
        <taxon>Pelagophyceae</taxon>
        <taxon>Pelagomonadales</taxon>
        <taxon>Pelagomonadaceae</taxon>
        <taxon>Pelagomonas</taxon>
    </lineage>
</organism>
<keyword evidence="1" id="KW-1133">Transmembrane helix</keyword>
<dbReference type="AlphaFoldDB" id="A0A8J2WTB4"/>
<dbReference type="Gene3D" id="1.10.287.70">
    <property type="match status" value="2"/>
</dbReference>
<name>A0A8J2WTB4_9STRA</name>
<evidence type="ECO:0000313" key="4">
    <source>
        <dbReference type="Proteomes" id="UP000789595"/>
    </source>
</evidence>
<feature type="transmembrane region" description="Helical" evidence="1">
    <location>
        <begin position="229"/>
        <end position="249"/>
    </location>
</feature>
<dbReference type="SUPFAM" id="SSF81324">
    <property type="entry name" value="Voltage-gated potassium channels"/>
    <property type="match status" value="2"/>
</dbReference>
<dbReference type="EMBL" id="CAKKNE010000006">
    <property type="protein sequence ID" value="CAH0380028.1"/>
    <property type="molecule type" value="Genomic_DNA"/>
</dbReference>
<keyword evidence="1" id="KW-0812">Transmembrane</keyword>
<feature type="domain" description="Potassium channel" evidence="2">
    <location>
        <begin position="178"/>
        <end position="247"/>
    </location>
</feature>
<keyword evidence="4" id="KW-1185">Reference proteome</keyword>
<evidence type="ECO:0000259" key="2">
    <source>
        <dbReference type="Pfam" id="PF07885"/>
    </source>
</evidence>
<dbReference type="OrthoDB" id="433309at2759"/>
<feature type="transmembrane region" description="Helical" evidence="1">
    <location>
        <begin position="46"/>
        <end position="66"/>
    </location>
</feature>
<feature type="transmembrane region" description="Helical" evidence="1">
    <location>
        <begin position="176"/>
        <end position="193"/>
    </location>
</feature>
<dbReference type="InterPro" id="IPR013099">
    <property type="entry name" value="K_chnl_dom"/>
</dbReference>
<sequence>MDKSYGSNHTYTLLDDQDALAQHQKPQTMWQSLRSFFLKGSHKYEHRLLCGAPLVLLACLGYAYYFGLVTMRWTVLETSYMFAISVTTVGYGLPTESDLDDLDSLQKWSLVGYSFAMVILAGCVLAAIVAAVHEAAENEFDAHHHDEEQHRAGRSRAVEAGRRRAIFLRQRVRRQLLEILILAFVGVFAISFLEEWGFADSSIWVAETVTSLGFGEIQAESTGGMVFTIVYSLVATLLFARVIGVISAYPGLELENASLSEACAKLGFAHDKGPRPAMDEDVIAALFPTQAPLARGDVALRVLLELGRVEKADVLDAYEVFDRLSGGMKELNSEAAVRAARGLGSSEV</sequence>
<dbReference type="Pfam" id="PF07885">
    <property type="entry name" value="Ion_trans_2"/>
    <property type="match status" value="1"/>
</dbReference>
<accession>A0A8J2WTB4</accession>
<keyword evidence="1" id="KW-0472">Membrane</keyword>
<comment type="caution">
    <text evidence="3">The sequence shown here is derived from an EMBL/GenBank/DDBJ whole genome shotgun (WGS) entry which is preliminary data.</text>
</comment>
<protein>
    <recommendedName>
        <fullName evidence="2">Potassium channel domain-containing protein</fullName>
    </recommendedName>
</protein>
<feature type="transmembrane region" description="Helical" evidence="1">
    <location>
        <begin position="73"/>
        <end position="93"/>
    </location>
</feature>
<feature type="transmembrane region" description="Helical" evidence="1">
    <location>
        <begin position="113"/>
        <end position="132"/>
    </location>
</feature>
<evidence type="ECO:0000313" key="3">
    <source>
        <dbReference type="EMBL" id="CAH0380028.1"/>
    </source>
</evidence>
<dbReference type="Proteomes" id="UP000789595">
    <property type="component" value="Unassembled WGS sequence"/>
</dbReference>
<evidence type="ECO:0000256" key="1">
    <source>
        <dbReference type="SAM" id="Phobius"/>
    </source>
</evidence>